<dbReference type="SUPFAM" id="SSF55205">
    <property type="entry name" value="EPT/RTPC-like"/>
    <property type="match status" value="1"/>
</dbReference>
<comment type="subunit">
    <text evidence="9">Monomer.</text>
</comment>
<dbReference type="Pfam" id="PF00275">
    <property type="entry name" value="EPSP_synthase"/>
    <property type="match status" value="1"/>
</dbReference>
<feature type="binding site" evidence="9">
    <location>
        <position position="186"/>
    </location>
    <ligand>
        <name>3-phosphoshikimate</name>
        <dbReference type="ChEBI" id="CHEBI:145989"/>
    </ligand>
</feature>
<dbReference type="FunFam" id="3.65.10.10:FF:000005">
    <property type="entry name" value="3-phosphoshikimate 1-carboxyvinyltransferase"/>
    <property type="match status" value="1"/>
</dbReference>
<reference evidence="11" key="1">
    <citation type="journal article" date="2006" name="Science">
        <title>Genomic islands and the ecology and evolution of Prochlorococcus.</title>
        <authorList>
            <person name="Coleman M.L."/>
            <person name="Sullivan M.B."/>
            <person name="Martiny A.C."/>
            <person name="Steglich C."/>
            <person name="Barry K."/>
            <person name="Delong E.F."/>
            <person name="Chisholm S.W."/>
        </authorList>
    </citation>
    <scope>NUCLEOTIDE SEQUENCE</scope>
</reference>
<evidence type="ECO:0000256" key="1">
    <source>
        <dbReference type="ARBA" id="ARBA00002174"/>
    </source>
</evidence>
<dbReference type="GO" id="GO:0008652">
    <property type="term" value="P:amino acid biosynthetic process"/>
    <property type="evidence" value="ECO:0007669"/>
    <property type="project" value="UniProtKB-KW"/>
</dbReference>
<feature type="binding site" evidence="9">
    <location>
        <position position="110"/>
    </location>
    <ligand>
        <name>phosphoenolpyruvate</name>
        <dbReference type="ChEBI" id="CHEBI:58702"/>
    </ligand>
</feature>
<comment type="subcellular location">
    <subcellularLocation>
        <location evidence="9">Cytoplasm</location>
    </subcellularLocation>
</comment>
<dbReference type="FunFam" id="3.65.10.10:FF:000006">
    <property type="entry name" value="3-phosphoshikimate 1-carboxyvinyltransferase"/>
    <property type="match status" value="1"/>
</dbReference>
<feature type="binding site" evidence="9">
    <location>
        <position position="36"/>
    </location>
    <ligand>
        <name>3-phosphoshikimate</name>
        <dbReference type="ChEBI" id="CHEBI:145989"/>
    </ligand>
</feature>
<feature type="binding site" evidence="9">
    <location>
        <position position="367"/>
    </location>
    <ligand>
        <name>phosphoenolpyruvate</name>
        <dbReference type="ChEBI" id="CHEBI:58702"/>
    </ligand>
</feature>
<dbReference type="InterPro" id="IPR001986">
    <property type="entry name" value="Enolpyruvate_Tfrase_dom"/>
</dbReference>
<evidence type="ECO:0000256" key="3">
    <source>
        <dbReference type="ARBA" id="ARBA00009948"/>
    </source>
</evidence>
<feature type="binding site" evidence="9">
    <location>
        <position position="336"/>
    </location>
    <ligand>
        <name>3-phosphoshikimate</name>
        <dbReference type="ChEBI" id="CHEBI:145989"/>
    </ligand>
</feature>
<evidence type="ECO:0000256" key="8">
    <source>
        <dbReference type="ARBA" id="ARBA00044633"/>
    </source>
</evidence>
<keyword evidence="6 9" id="KW-0808">Transferase</keyword>
<dbReference type="InterPro" id="IPR023193">
    <property type="entry name" value="EPSP_synthase_CS"/>
</dbReference>
<dbReference type="Gene3D" id="3.65.10.10">
    <property type="entry name" value="Enolpyruvate transferase domain"/>
    <property type="match status" value="2"/>
</dbReference>
<dbReference type="UniPathway" id="UPA00053">
    <property type="reaction ID" value="UER00089"/>
</dbReference>
<evidence type="ECO:0000256" key="6">
    <source>
        <dbReference type="ARBA" id="ARBA00022679"/>
    </source>
</evidence>
<feature type="binding site" evidence="9">
    <location>
        <position position="409"/>
    </location>
    <ligand>
        <name>phosphoenolpyruvate</name>
        <dbReference type="ChEBI" id="CHEBI:58702"/>
    </ligand>
</feature>
<reference evidence="11" key="2">
    <citation type="submission" date="2006-04" db="EMBL/GenBank/DDBJ databases">
        <title>Sequencing of the draft fosmids and assembly of Prochlorococcus marinus environmental genome fragment.</title>
        <authorList>
            <consortium name="US DOE Joint Genome Institute (JGI)"/>
            <person name="Copeland A."/>
            <person name="Lucas S."/>
            <person name="Lapidus A."/>
            <person name="Barry K."/>
            <person name="Detter J.C."/>
            <person name="Glavina T."/>
            <person name="Hammon N."/>
            <person name="Israni S."/>
            <person name="Richardson P."/>
        </authorList>
    </citation>
    <scope>NUCLEOTIDE SEQUENCE</scope>
</reference>
<feature type="active site" description="Proton acceptor" evidence="9">
    <location>
        <position position="336"/>
    </location>
</feature>
<feature type="binding site" evidence="9">
    <location>
        <position position="186"/>
    </location>
    <ligand>
        <name>phosphoenolpyruvate</name>
        <dbReference type="ChEBI" id="CHEBI:58702"/>
    </ligand>
</feature>
<dbReference type="PROSITE" id="PS00104">
    <property type="entry name" value="EPSP_SYNTHASE_1"/>
    <property type="match status" value="1"/>
</dbReference>
<sequence>MFLQKSYQVFNLKMNNIRTIKGGVNLRGNVKVPGDKSISHRALIIGSIAKGETTIEGFLHSEDPLSTADCLRKLGVKIPEIKKNEPFTISGLGLDGLKEPKEILNCGNSGTTMRLLMGLLAGQEGKNFILTGDISLNERPMGRVGKPLSLMGGKIFGREKGNKAPISIDGNKLKGCVIGTPVASAQVKSAILLAGLKASGTTSVIEPASSRDHTERMLKAFGADISIRGELGRNVVIKSGGDLIGQRILIPGDISSASFWMIAASIVPNSEVLIQNVGLNPTRTGILNVMDSMGCNYEILDKSTIAGEPIGSIKVKTSNNLRSFTIEGDILPKLIDEIPILTVAACFCNGVSEIKDAQELRIKETDRLKVMARQLQKFGAEITEKEDGLIINGQSKFHSAEVDSETDHRVAMSLAIASLLAKGTSKIMRADAASVSYPTFWEELAKLTN</sequence>
<evidence type="ECO:0000256" key="5">
    <source>
        <dbReference type="ARBA" id="ARBA00022605"/>
    </source>
</evidence>
<keyword evidence="7 9" id="KW-0057">Aromatic amino acid biosynthesis</keyword>
<feature type="binding site" evidence="9">
    <location>
        <position position="363"/>
    </location>
    <ligand>
        <name>3-phosphoshikimate</name>
        <dbReference type="ChEBI" id="CHEBI:145989"/>
    </ligand>
</feature>
<feature type="binding site" evidence="9">
    <location>
        <position position="36"/>
    </location>
    <ligand>
        <name>phosphoenolpyruvate</name>
        <dbReference type="ChEBI" id="CHEBI:58702"/>
    </ligand>
</feature>
<dbReference type="InterPro" id="IPR013792">
    <property type="entry name" value="RNA3'P_cycl/enolpyr_Trfase_a/b"/>
</dbReference>
<evidence type="ECO:0000256" key="4">
    <source>
        <dbReference type="ARBA" id="ARBA00022490"/>
    </source>
</evidence>
<comment type="similarity">
    <text evidence="3 9">Belongs to the EPSP synthase family.</text>
</comment>
<gene>
    <name evidence="9 11" type="primary">aroA</name>
    <name evidence="11" type="ORF">HF10-11A3_0025</name>
</gene>
<dbReference type="InterPro" id="IPR006264">
    <property type="entry name" value="EPSP_synthase"/>
</dbReference>
<dbReference type="GO" id="GO:0005737">
    <property type="term" value="C:cytoplasm"/>
    <property type="evidence" value="ECO:0007669"/>
    <property type="project" value="UniProtKB-SubCell"/>
</dbReference>
<dbReference type="PIRSF" id="PIRSF000505">
    <property type="entry name" value="EPSPS"/>
    <property type="match status" value="1"/>
</dbReference>
<feature type="binding site" evidence="9">
    <location>
        <position position="184"/>
    </location>
    <ligand>
        <name>3-phosphoshikimate</name>
        <dbReference type="ChEBI" id="CHEBI:145989"/>
    </ligand>
</feature>
<dbReference type="EMBL" id="DQ366721">
    <property type="protein sequence ID" value="ABE11079.1"/>
    <property type="molecule type" value="Genomic_DNA"/>
</dbReference>
<evidence type="ECO:0000256" key="7">
    <source>
        <dbReference type="ARBA" id="ARBA00023141"/>
    </source>
</evidence>
<keyword evidence="4 9" id="KW-0963">Cytoplasm</keyword>
<evidence type="ECO:0000259" key="10">
    <source>
        <dbReference type="Pfam" id="PF00275"/>
    </source>
</evidence>
<comment type="caution">
    <text evidence="9">Lacks conserved residue(s) required for the propagation of feature annotation.</text>
</comment>
<name>Q1PKF6_PROMR</name>
<dbReference type="NCBIfam" id="TIGR01356">
    <property type="entry name" value="aroA"/>
    <property type="match status" value="1"/>
</dbReference>
<evidence type="ECO:0000256" key="2">
    <source>
        <dbReference type="ARBA" id="ARBA00004811"/>
    </source>
</evidence>
<evidence type="ECO:0000256" key="9">
    <source>
        <dbReference type="HAMAP-Rule" id="MF_00210"/>
    </source>
</evidence>
<comment type="function">
    <text evidence="1 9">Catalyzes the transfer of the enolpyruvyl moiety of phosphoenolpyruvate (PEP) to the 5-hydroxyl of shikimate-3-phosphate (S3P) to produce enolpyruvyl shikimate-3-phosphate and inorganic phosphate.</text>
</comment>
<feature type="binding site" evidence="9">
    <location>
        <position position="37"/>
    </location>
    <ligand>
        <name>3-phosphoshikimate</name>
        <dbReference type="ChEBI" id="CHEBI:145989"/>
    </ligand>
</feature>
<protein>
    <recommendedName>
        <fullName evidence="9">3-phosphoshikimate 1-carboxyvinyltransferase</fullName>
        <ecNumber evidence="9">2.5.1.19</ecNumber>
    </recommendedName>
    <alternativeName>
        <fullName evidence="9">5-enolpyruvylshikimate-3-phosphate synthase</fullName>
        <shortName evidence="9">EPSP synthase</shortName>
        <shortName evidence="9">EPSPS</shortName>
    </alternativeName>
</protein>
<organism evidence="11">
    <name type="scientific">uncultured Prochlorococcus marinus clone HF10-11A3</name>
    <dbReference type="NCBI Taxonomy" id="379373"/>
    <lineage>
        <taxon>Bacteria</taxon>
        <taxon>Bacillati</taxon>
        <taxon>Cyanobacteriota</taxon>
        <taxon>Cyanophyceae</taxon>
        <taxon>Synechococcales</taxon>
        <taxon>Prochlorococcaceae</taxon>
        <taxon>Prochlorococcus</taxon>
    </lineage>
</organism>
<dbReference type="EC" id="2.5.1.19" evidence="9"/>
<dbReference type="GO" id="GO:0009073">
    <property type="term" value="P:aromatic amino acid family biosynthetic process"/>
    <property type="evidence" value="ECO:0007669"/>
    <property type="project" value="UniProtKB-KW"/>
</dbReference>
<proteinExistence type="inferred from homology"/>
<comment type="pathway">
    <text evidence="2 9">Metabolic intermediate biosynthesis; chorismate biosynthesis; chorismate from D-erythrose 4-phosphate and phosphoenolpyruvate: step 6/7.</text>
</comment>
<dbReference type="GO" id="GO:0003866">
    <property type="term" value="F:3-phosphoshikimate 1-carboxyvinyltransferase activity"/>
    <property type="evidence" value="ECO:0007669"/>
    <property type="project" value="UniProtKB-UniRule"/>
</dbReference>
<dbReference type="InterPro" id="IPR036968">
    <property type="entry name" value="Enolpyruvate_Tfrase_sf"/>
</dbReference>
<dbReference type="PANTHER" id="PTHR21090">
    <property type="entry name" value="AROM/DEHYDROQUINATE SYNTHASE"/>
    <property type="match status" value="1"/>
</dbReference>
<feature type="binding site" evidence="9">
    <location>
        <position position="41"/>
    </location>
    <ligand>
        <name>3-phosphoshikimate</name>
        <dbReference type="ChEBI" id="CHEBI:145989"/>
    </ligand>
</feature>
<comment type="catalytic activity">
    <reaction evidence="8">
        <text>3-phosphoshikimate + phosphoenolpyruvate = 5-O-(1-carboxyvinyl)-3-phosphoshikimate + phosphate</text>
        <dbReference type="Rhea" id="RHEA:21256"/>
        <dbReference type="ChEBI" id="CHEBI:43474"/>
        <dbReference type="ChEBI" id="CHEBI:57701"/>
        <dbReference type="ChEBI" id="CHEBI:58702"/>
        <dbReference type="ChEBI" id="CHEBI:145989"/>
        <dbReference type="EC" id="2.5.1.19"/>
    </reaction>
    <physiologicalReaction direction="left-to-right" evidence="8">
        <dbReference type="Rhea" id="RHEA:21257"/>
    </physiologicalReaction>
</comment>
<dbReference type="AlphaFoldDB" id="Q1PKF6"/>
<dbReference type="HAMAP" id="MF_00210">
    <property type="entry name" value="EPSP_synth"/>
    <property type="match status" value="1"/>
</dbReference>
<evidence type="ECO:0000313" key="11">
    <source>
        <dbReference type="EMBL" id="ABE11079.1"/>
    </source>
</evidence>
<keyword evidence="5 9" id="KW-0028">Amino-acid biosynthesis</keyword>
<dbReference type="GO" id="GO:0009423">
    <property type="term" value="P:chorismate biosynthetic process"/>
    <property type="evidence" value="ECO:0007669"/>
    <property type="project" value="UniProtKB-UniRule"/>
</dbReference>
<dbReference type="PANTHER" id="PTHR21090:SF5">
    <property type="entry name" value="PENTAFUNCTIONAL AROM POLYPEPTIDE"/>
    <property type="match status" value="1"/>
</dbReference>
<dbReference type="PROSITE" id="PS00885">
    <property type="entry name" value="EPSP_SYNTHASE_2"/>
    <property type="match status" value="1"/>
</dbReference>
<accession>Q1PKF6</accession>
<feature type="domain" description="Enolpyruvate transferase" evidence="10">
    <location>
        <begin position="21"/>
        <end position="444"/>
    </location>
</feature>
<dbReference type="CDD" id="cd01556">
    <property type="entry name" value="EPSP_synthase"/>
    <property type="match status" value="1"/>
</dbReference>
<feature type="binding site" evidence="9">
    <location>
        <position position="139"/>
    </location>
    <ligand>
        <name>phosphoenolpyruvate</name>
        <dbReference type="ChEBI" id="CHEBI:58702"/>
    </ligand>
</feature>